<proteinExistence type="predicted"/>
<dbReference type="PROSITE" id="PS51257">
    <property type="entry name" value="PROKAR_LIPOPROTEIN"/>
    <property type="match status" value="1"/>
</dbReference>
<dbReference type="Pfam" id="PF16225">
    <property type="entry name" value="DUF4884"/>
    <property type="match status" value="1"/>
</dbReference>
<feature type="signal peptide" evidence="1">
    <location>
        <begin position="1"/>
        <end position="20"/>
    </location>
</feature>
<gene>
    <name evidence="2" type="ORF">CNECB9_2370126</name>
</gene>
<evidence type="ECO:0008006" key="3">
    <source>
        <dbReference type="Google" id="ProtNLM"/>
    </source>
</evidence>
<dbReference type="AlphaFoldDB" id="A0A1K0JC78"/>
<organism evidence="2">
    <name type="scientific">Cupriavidus necator</name>
    <name type="common">Alcaligenes eutrophus</name>
    <name type="synonym">Ralstonia eutropha</name>
    <dbReference type="NCBI Taxonomy" id="106590"/>
    <lineage>
        <taxon>Bacteria</taxon>
        <taxon>Pseudomonadati</taxon>
        <taxon>Pseudomonadota</taxon>
        <taxon>Betaproteobacteria</taxon>
        <taxon>Burkholderiales</taxon>
        <taxon>Burkholderiaceae</taxon>
        <taxon>Cupriavidus</taxon>
    </lineage>
</organism>
<dbReference type="EMBL" id="FMSH01000154">
    <property type="protein sequence ID" value="SCU75552.1"/>
    <property type="molecule type" value="Genomic_DNA"/>
</dbReference>
<reference evidence="2" key="1">
    <citation type="submission" date="2016-09" db="EMBL/GenBank/DDBJ databases">
        <authorList>
            <person name="Capua I."/>
            <person name="De Benedictis P."/>
            <person name="Joannis T."/>
            <person name="Lombin L.H."/>
            <person name="Cattoli G."/>
        </authorList>
    </citation>
    <scope>NUCLEOTIDE SEQUENCE</scope>
    <source>
        <strain evidence="2">B9</strain>
    </source>
</reference>
<dbReference type="RefSeq" id="WP_340524123.1">
    <property type="nucleotide sequence ID" value="NZ_FMSH01000154.1"/>
</dbReference>
<accession>A0A1K0JC78</accession>
<name>A0A1K0JC78_CUPNE</name>
<keyword evidence="1" id="KW-0732">Signal</keyword>
<evidence type="ECO:0000256" key="1">
    <source>
        <dbReference type="SAM" id="SignalP"/>
    </source>
</evidence>
<protein>
    <recommendedName>
        <fullName evidence="3">DUF4884 domain-containing protein</fullName>
    </recommendedName>
</protein>
<evidence type="ECO:0000313" key="2">
    <source>
        <dbReference type="EMBL" id="SCU75552.1"/>
    </source>
</evidence>
<sequence length="82" mass="8665">MKLIAALLIAAALSACSGKAEESRSAGVDFKVDKLFTVDGCTVYRFTDSGAYRYFTNCSGSASWREACGKHCTRDVSVNGGA</sequence>
<feature type="chain" id="PRO_5012317769" description="DUF4884 domain-containing protein" evidence="1">
    <location>
        <begin position="21"/>
        <end position="82"/>
    </location>
</feature>
<dbReference type="InterPro" id="IPR032618">
    <property type="entry name" value="DUF4884"/>
</dbReference>